<comment type="caution">
    <text evidence="2">The sequence shown here is derived from an EMBL/GenBank/DDBJ whole genome shotgun (WGS) entry which is preliminary data.</text>
</comment>
<dbReference type="Pfam" id="PF00092">
    <property type="entry name" value="VWA"/>
    <property type="match status" value="1"/>
</dbReference>
<dbReference type="InterPro" id="IPR002035">
    <property type="entry name" value="VWF_A"/>
</dbReference>
<dbReference type="Gene3D" id="3.40.50.410">
    <property type="entry name" value="von Willebrand factor, type A domain"/>
    <property type="match status" value="1"/>
</dbReference>
<proteinExistence type="predicted"/>
<evidence type="ECO:0000313" key="2">
    <source>
        <dbReference type="EMBL" id="MEX1662288.1"/>
    </source>
</evidence>
<dbReference type="InterPro" id="IPR036465">
    <property type="entry name" value="vWFA_dom_sf"/>
</dbReference>
<dbReference type="Proteomes" id="UP001557465">
    <property type="component" value="Unassembled WGS sequence"/>
</dbReference>
<name>A0ABV3TL38_9RHOB</name>
<dbReference type="RefSeq" id="WP_368392108.1">
    <property type="nucleotide sequence ID" value="NZ_JBFRYC010000006.1"/>
</dbReference>
<dbReference type="SMART" id="SM00327">
    <property type="entry name" value="VWA"/>
    <property type="match status" value="1"/>
</dbReference>
<gene>
    <name evidence="2" type="ORF">AB4874_11625</name>
</gene>
<dbReference type="EMBL" id="JBFRYC010000006">
    <property type="protein sequence ID" value="MEX1662288.1"/>
    <property type="molecule type" value="Genomic_DNA"/>
</dbReference>
<dbReference type="InterPro" id="IPR051928">
    <property type="entry name" value="NorD/CobT"/>
</dbReference>
<dbReference type="CDD" id="cd01454">
    <property type="entry name" value="vWA_norD_type"/>
    <property type="match status" value="1"/>
</dbReference>
<organism evidence="2 3">
    <name type="scientific">Thioclava arctica</name>
    <dbReference type="NCBI Taxonomy" id="3238301"/>
    <lineage>
        <taxon>Bacteria</taxon>
        <taxon>Pseudomonadati</taxon>
        <taxon>Pseudomonadota</taxon>
        <taxon>Alphaproteobacteria</taxon>
        <taxon>Rhodobacterales</taxon>
        <taxon>Paracoccaceae</taxon>
        <taxon>Thioclava</taxon>
    </lineage>
</organism>
<dbReference type="PANTHER" id="PTHR41248">
    <property type="entry name" value="NORD PROTEIN"/>
    <property type="match status" value="1"/>
</dbReference>
<accession>A0ABV3TL38</accession>
<feature type="domain" description="VWFA" evidence="1">
    <location>
        <begin position="585"/>
        <end position="773"/>
    </location>
</feature>
<protein>
    <submittedName>
        <fullName evidence="2">Nitric oxide reductase activation protein NorD</fullName>
    </submittedName>
</protein>
<reference evidence="2 3" key="1">
    <citation type="journal article" date="2011" name="Int. J. Syst. Evol. Microbiol.">
        <title>Zhongshania antarctica gen. nov., sp. nov. and Zhongshania guokunii sp. nov., gammaproteobacteria respectively isolated from coastal attached (fast) ice and surface seawater of the Antarctic.</title>
        <authorList>
            <person name="Li H.J."/>
            <person name="Zhang X.Y."/>
            <person name="Chen C.X."/>
            <person name="Zhang Y.J."/>
            <person name="Gao Z.M."/>
            <person name="Yu Y."/>
            <person name="Chen X.L."/>
            <person name="Chen B."/>
            <person name="Zhang Y.Z."/>
        </authorList>
    </citation>
    <scope>NUCLEOTIDE SEQUENCE [LARGE SCALE GENOMIC DNA]</scope>
    <source>
        <strain evidence="2 3">15-R06ZXC-3</strain>
    </source>
</reference>
<evidence type="ECO:0000313" key="3">
    <source>
        <dbReference type="Proteomes" id="UP001557465"/>
    </source>
</evidence>
<dbReference type="PROSITE" id="PS50234">
    <property type="entry name" value="VWFA"/>
    <property type="match status" value="1"/>
</dbReference>
<dbReference type="SUPFAM" id="SSF53300">
    <property type="entry name" value="vWA-like"/>
    <property type="match status" value="1"/>
</dbReference>
<dbReference type="PANTHER" id="PTHR41248:SF1">
    <property type="entry name" value="NORD PROTEIN"/>
    <property type="match status" value="1"/>
</dbReference>
<evidence type="ECO:0000259" key="1">
    <source>
        <dbReference type="PROSITE" id="PS50234"/>
    </source>
</evidence>
<sequence>MKLALDDYRDELIRAAPELDDSLEGLFHESARVMSPTGLKDYLDGARAMIALGKGPKLLVSYLDEMPQVVKECGEDAIRDVVGAVLKLSSMVSGEVITLMLSTLPGAARRFGDPELLRGYLALIHRLAAIAPRGLRPMFGVLEELLGKLTLSGLRRWVDFGAEAYRRDLPKQADYFGLVSEDSRAILKQERRGTLFIDSQRRLNFYLRAFWGRDFFLRPSAADFTGFRPFIEEGALHLPDAVDGVAGASGLDLYRAMCAHMAAHIAYSDRGLGQEVLNPAQIFLIGMFEDARVEYCAIDAFPGLRTMFQALIPQSAPKTYEHETMYLLERIARALIEPGLRLGDVEIDNVIETFHANVGENMRETMMSWSLGVELYNLLADRRAVPSLRILESLAIPYRDDNRFVWAMEGYDWDNTNAYQPELGQVRKNVGLMEFINEVDVETAGDDAQEIWVLSSELFPYEDEGVSYNEREGKEPVSDPFHYGEWDYKVQLHRPSWATVYERRQGKGDPDEIDAILTKHRGIRHRIKQIVDRLRPQGVSRQRRLEDGDELDINAAVEAVVMHRIGMQPDPRITMRNVINRRDLAVLILLDLSESTNELVRGSDKTVLDLTREASALVASAIEGIGDPYAIHGFASDGRHDVHYHRFKNFDQKLDVEAKARLAGMKGGLSTRMGAAMRHAAHHLSQRSEAHKLLLIVTDGEPADIDERDPQYLRMDAKKAASELAQIGISSYCLTLDPEADRYVSRIFGANNFTIIDQVDRLPEKLPTLFAQLTK</sequence>
<keyword evidence="3" id="KW-1185">Reference proteome</keyword>